<keyword evidence="1" id="KW-0732">Signal</keyword>
<feature type="signal peptide" evidence="1">
    <location>
        <begin position="1"/>
        <end position="21"/>
    </location>
</feature>
<evidence type="ECO:0000256" key="1">
    <source>
        <dbReference type="SAM" id="SignalP"/>
    </source>
</evidence>
<dbReference type="Proteomes" id="UP000769780">
    <property type="component" value="Unassembled WGS sequence"/>
</dbReference>
<sequence length="139" mass="15666">MKRLSLLLSTLFFLGILSSCTNETGTPILPTENNMIIHINNKADFEFYGLELAVLHHSQGSVNADGSKIGKDENLTFEFRKEDFELEGSANMEVFILTKHNGERIPLSKKVTLELHPNQVVSFELTGESMREAELKRVN</sequence>
<evidence type="ECO:0000313" key="2">
    <source>
        <dbReference type="EMBL" id="MBY0098090.1"/>
    </source>
</evidence>
<feature type="chain" id="PRO_5046268688" evidence="1">
    <location>
        <begin position="22"/>
        <end position="139"/>
    </location>
</feature>
<keyword evidence="3" id="KW-1185">Reference proteome</keyword>
<protein>
    <submittedName>
        <fullName evidence="2">Uncharacterized protein</fullName>
    </submittedName>
</protein>
<dbReference type="RefSeq" id="WP_221874313.1">
    <property type="nucleotide sequence ID" value="NZ_JACWFH010000019.1"/>
</dbReference>
<evidence type="ECO:0000313" key="3">
    <source>
        <dbReference type="Proteomes" id="UP000769780"/>
    </source>
</evidence>
<accession>A0ABS7K7M1</accession>
<reference evidence="2 3" key="1">
    <citation type="submission" date="2020-07" db="EMBL/GenBank/DDBJ databases">
        <title>Fungal Genomes of the International Space Station.</title>
        <authorList>
            <person name="Seuylemezian A."/>
            <person name="Singh N.K."/>
            <person name="Wood J."/>
            <person name="Venkateswaran K."/>
        </authorList>
    </citation>
    <scope>NUCLEOTIDE SEQUENCE [LARGE SCALE GENOMIC DNA]</scope>
    <source>
        <strain evidence="2 3">PL-B2</strain>
    </source>
</reference>
<dbReference type="EMBL" id="JACWFH010000019">
    <property type="protein sequence ID" value="MBY0098090.1"/>
    <property type="molecule type" value="Genomic_DNA"/>
</dbReference>
<organism evidence="2 3">
    <name type="scientific">Mesobacillus maritimus</name>
    <dbReference type="NCBI Taxonomy" id="1643336"/>
    <lineage>
        <taxon>Bacteria</taxon>
        <taxon>Bacillati</taxon>
        <taxon>Bacillota</taxon>
        <taxon>Bacilli</taxon>
        <taxon>Bacillales</taxon>
        <taxon>Bacillaceae</taxon>
        <taxon>Mesobacillus</taxon>
    </lineage>
</organism>
<name>A0ABS7K7M1_9BACI</name>
<gene>
    <name evidence="2" type="ORF">H0185_14905</name>
</gene>
<dbReference type="PROSITE" id="PS51257">
    <property type="entry name" value="PROKAR_LIPOPROTEIN"/>
    <property type="match status" value="1"/>
</dbReference>
<proteinExistence type="predicted"/>
<comment type="caution">
    <text evidence="2">The sequence shown here is derived from an EMBL/GenBank/DDBJ whole genome shotgun (WGS) entry which is preliminary data.</text>
</comment>